<dbReference type="PANTHER" id="PTHR43427:SF6">
    <property type="entry name" value="CHLORIDE CHANNEL PROTEIN CLC-E"/>
    <property type="match status" value="1"/>
</dbReference>
<keyword evidence="8" id="KW-0868">Chloride</keyword>
<organism evidence="11 12">
    <name type="scientific">Pseudomonas salomonii</name>
    <dbReference type="NCBI Taxonomy" id="191391"/>
    <lineage>
        <taxon>Bacteria</taxon>
        <taxon>Pseudomonadati</taxon>
        <taxon>Pseudomonadota</taxon>
        <taxon>Gammaproteobacteria</taxon>
        <taxon>Pseudomonadales</taxon>
        <taxon>Pseudomonadaceae</taxon>
        <taxon>Pseudomonas</taxon>
    </lineage>
</organism>
<proteinExistence type="predicted"/>
<evidence type="ECO:0000256" key="6">
    <source>
        <dbReference type="ARBA" id="ARBA00023136"/>
    </source>
</evidence>
<keyword evidence="3 10" id="KW-0812">Transmembrane</keyword>
<evidence type="ECO:0000256" key="4">
    <source>
        <dbReference type="ARBA" id="ARBA00022989"/>
    </source>
</evidence>
<evidence type="ECO:0000256" key="2">
    <source>
        <dbReference type="ARBA" id="ARBA00022448"/>
    </source>
</evidence>
<dbReference type="InterPro" id="IPR014743">
    <property type="entry name" value="Cl-channel_core"/>
</dbReference>
<feature type="transmembrane region" description="Helical" evidence="10">
    <location>
        <begin position="20"/>
        <end position="39"/>
    </location>
</feature>
<evidence type="ECO:0000256" key="1">
    <source>
        <dbReference type="ARBA" id="ARBA00004141"/>
    </source>
</evidence>
<dbReference type="Proteomes" id="UP000277179">
    <property type="component" value="Unassembled WGS sequence"/>
</dbReference>
<dbReference type="Gene3D" id="1.10.3080.10">
    <property type="entry name" value="Clc chloride channel"/>
    <property type="match status" value="1"/>
</dbReference>
<dbReference type="Pfam" id="PF00654">
    <property type="entry name" value="Voltage_CLC"/>
    <property type="match status" value="1"/>
</dbReference>
<dbReference type="AlphaFoldDB" id="A0A3M4PUN4"/>
<name>A0A3M4PUN4_9PSED</name>
<evidence type="ECO:0000256" key="7">
    <source>
        <dbReference type="ARBA" id="ARBA00023173"/>
    </source>
</evidence>
<keyword evidence="2" id="KW-0813">Transport</keyword>
<comment type="subcellular location">
    <subcellularLocation>
        <location evidence="1">Membrane</location>
        <topology evidence="1">Multi-pass membrane protein</topology>
    </subcellularLocation>
</comment>
<feature type="transmembrane region" description="Helical" evidence="10">
    <location>
        <begin position="46"/>
        <end position="68"/>
    </location>
</feature>
<gene>
    <name evidence="11" type="ORF">ALP97_01850</name>
</gene>
<keyword evidence="6 10" id="KW-0472">Membrane</keyword>
<keyword evidence="7" id="KW-0869">Chloride channel</keyword>
<evidence type="ECO:0008006" key="13">
    <source>
        <dbReference type="Google" id="ProtNLM"/>
    </source>
</evidence>
<keyword evidence="5" id="KW-0406">Ion transport</keyword>
<dbReference type="InterPro" id="IPR050368">
    <property type="entry name" value="ClC-type_chloride_channel"/>
</dbReference>
<keyword evidence="9" id="KW-0407">Ion channel</keyword>
<comment type="caution">
    <text evidence="11">The sequence shown here is derived from an EMBL/GenBank/DDBJ whole genome shotgun (WGS) entry which is preliminary data.</text>
</comment>
<dbReference type="SUPFAM" id="SSF81340">
    <property type="entry name" value="Clc chloride channel"/>
    <property type="match status" value="1"/>
</dbReference>
<dbReference type="PANTHER" id="PTHR43427">
    <property type="entry name" value="CHLORIDE CHANNEL PROTEIN CLC-E"/>
    <property type="match status" value="1"/>
</dbReference>
<evidence type="ECO:0000256" key="10">
    <source>
        <dbReference type="SAM" id="Phobius"/>
    </source>
</evidence>
<evidence type="ECO:0000313" key="11">
    <source>
        <dbReference type="EMBL" id="RMQ81903.1"/>
    </source>
</evidence>
<evidence type="ECO:0000256" key="9">
    <source>
        <dbReference type="ARBA" id="ARBA00023303"/>
    </source>
</evidence>
<dbReference type="PRINTS" id="PR00762">
    <property type="entry name" value="CLCHANNEL"/>
</dbReference>
<protein>
    <recommendedName>
        <fullName evidence="13">Voltage gated chloride channel</fullName>
    </recommendedName>
</protein>
<dbReference type="GO" id="GO:0005254">
    <property type="term" value="F:chloride channel activity"/>
    <property type="evidence" value="ECO:0007669"/>
    <property type="project" value="UniProtKB-KW"/>
</dbReference>
<evidence type="ECO:0000256" key="8">
    <source>
        <dbReference type="ARBA" id="ARBA00023214"/>
    </source>
</evidence>
<dbReference type="InterPro" id="IPR001807">
    <property type="entry name" value="ClC"/>
</dbReference>
<evidence type="ECO:0000256" key="5">
    <source>
        <dbReference type="ARBA" id="ARBA00023065"/>
    </source>
</evidence>
<keyword evidence="4 10" id="KW-1133">Transmembrane helix</keyword>
<reference evidence="11 12" key="1">
    <citation type="submission" date="2018-08" db="EMBL/GenBank/DDBJ databases">
        <title>Recombination of ecologically and evolutionarily significant loci maintains genetic cohesion in the Pseudomonas syringae species complex.</title>
        <authorList>
            <person name="Dillon M."/>
            <person name="Thakur S."/>
            <person name="Almeida R.N.D."/>
            <person name="Weir B.S."/>
            <person name="Guttman D.S."/>
        </authorList>
    </citation>
    <scope>NUCLEOTIDE SEQUENCE [LARGE SCALE GENOMIC DNA]</scope>
    <source>
        <strain evidence="11 12">ICMP 11288</strain>
    </source>
</reference>
<accession>A0A3M4PUN4</accession>
<sequence length="116" mass="11828">MLITASSLRAGAEGGLLTPGLANGALLAILLGAAWSLVWPGVPLGAFAIIGAAAFLASSMSMPLTAIVLVAEFTRIEHDFLVPIILAVVGSMCVSKLCQRWEISGKKPAQAPSSAL</sequence>
<dbReference type="GO" id="GO:0034707">
    <property type="term" value="C:chloride channel complex"/>
    <property type="evidence" value="ECO:0007669"/>
    <property type="project" value="UniProtKB-KW"/>
</dbReference>
<evidence type="ECO:0000313" key="12">
    <source>
        <dbReference type="Proteomes" id="UP000277179"/>
    </source>
</evidence>
<dbReference type="EMBL" id="RBRL01000448">
    <property type="protein sequence ID" value="RMQ81903.1"/>
    <property type="molecule type" value="Genomic_DNA"/>
</dbReference>
<evidence type="ECO:0000256" key="3">
    <source>
        <dbReference type="ARBA" id="ARBA00022692"/>
    </source>
</evidence>